<keyword evidence="4 5" id="KW-0408">Iron</keyword>
<dbReference type="OMA" id="MGTRVNS"/>
<organism evidence="7 8">
    <name type="scientific">Gonapodya prolifera (strain JEL478)</name>
    <name type="common">Monoblepharis prolifera</name>
    <dbReference type="NCBI Taxonomy" id="1344416"/>
    <lineage>
        <taxon>Eukaryota</taxon>
        <taxon>Fungi</taxon>
        <taxon>Fungi incertae sedis</taxon>
        <taxon>Chytridiomycota</taxon>
        <taxon>Chytridiomycota incertae sedis</taxon>
        <taxon>Monoblepharidomycetes</taxon>
        <taxon>Monoblepharidales</taxon>
        <taxon>Gonapodyaceae</taxon>
        <taxon>Gonapodya</taxon>
    </lineage>
</organism>
<dbReference type="SUPFAM" id="SSF48264">
    <property type="entry name" value="Cytochrome P450"/>
    <property type="match status" value="1"/>
</dbReference>
<comment type="similarity">
    <text evidence="1 6">Belongs to the cytochrome P450 family.</text>
</comment>
<keyword evidence="6" id="KW-0503">Monooxygenase</keyword>
<proteinExistence type="inferred from homology"/>
<dbReference type="Proteomes" id="UP000070544">
    <property type="component" value="Unassembled WGS sequence"/>
</dbReference>
<dbReference type="InterPro" id="IPR002401">
    <property type="entry name" value="Cyt_P450_E_grp-I"/>
</dbReference>
<evidence type="ECO:0000256" key="6">
    <source>
        <dbReference type="RuleBase" id="RU000461"/>
    </source>
</evidence>
<dbReference type="PRINTS" id="PR00463">
    <property type="entry name" value="EP450I"/>
</dbReference>
<dbReference type="Pfam" id="PF00067">
    <property type="entry name" value="p450"/>
    <property type="match status" value="1"/>
</dbReference>
<feature type="binding site" description="axial binding residue" evidence="5">
    <location>
        <position position="470"/>
    </location>
    <ligand>
        <name>heme</name>
        <dbReference type="ChEBI" id="CHEBI:30413"/>
    </ligand>
    <ligandPart>
        <name>Fe</name>
        <dbReference type="ChEBI" id="CHEBI:18248"/>
    </ligandPart>
</feature>
<keyword evidence="3 6" id="KW-0560">Oxidoreductase</keyword>
<dbReference type="Gene3D" id="1.10.630.10">
    <property type="entry name" value="Cytochrome P450"/>
    <property type="match status" value="1"/>
</dbReference>
<accession>A0A139A0M3</accession>
<dbReference type="GO" id="GO:0016705">
    <property type="term" value="F:oxidoreductase activity, acting on paired donors, with incorporation or reduction of molecular oxygen"/>
    <property type="evidence" value="ECO:0007669"/>
    <property type="project" value="InterPro"/>
</dbReference>
<keyword evidence="2 5" id="KW-0479">Metal-binding</keyword>
<name>A0A139A0M3_GONPJ</name>
<sequence length="539" mass="61414">MPLLDIALLPTLALLVAVYFLARLKWPDTVVFSKKRDDIPVAPGGEPLIGHTRYILRNGPRRLESLYETFLKAGEVSRRTVFSYNQGSQDLILSFNVQDVEQIMRDPYTWVKGATANAATRQFFGDGIFVSDGDEWKVARKTASNIFNVKNFRDHFADDFIVECDKLSSHLRAAAREGLVVDLQDLFLRCTLDSFARLAMGKDCGAIDQKFYTEAGRYKLPTVPFMSAFDNAGMHTIKRVINPFWEWTEQFNGQKNIMDGYIKTMDDFAAEVVREKRAKMAAAAKAGNSAGTELEVDLLDYFMKNKKEDGSELTTKQLRDIVMNFIIAGRDTTAQTLSWCFWRLAQHPNVYAKLREEAFRVLGKDGKSTYADFKNLKYTNAVFNEVLRLHPNVPSSSKLATRDEILPGTKTLIAKGQRVFWSSYVMGRSTKIWGADALEFRPERWLDKDGNLLRENQYKWPVFNAGPRICLGMNMATQEGVVFLSTLIRQFDFELVNEDDPAKWGVWHTDPQKREGRYQLAITLGMRGGLDFKVTELKV</sequence>
<dbReference type="EMBL" id="KQ965830">
    <property type="protein sequence ID" value="KXS10319.1"/>
    <property type="molecule type" value="Genomic_DNA"/>
</dbReference>
<dbReference type="GO" id="GO:0020037">
    <property type="term" value="F:heme binding"/>
    <property type="evidence" value="ECO:0007669"/>
    <property type="project" value="InterPro"/>
</dbReference>
<comment type="cofactor">
    <cofactor evidence="5">
        <name>heme</name>
        <dbReference type="ChEBI" id="CHEBI:30413"/>
    </cofactor>
</comment>
<dbReference type="STRING" id="1344416.A0A139A0M3"/>
<dbReference type="GO" id="GO:0004497">
    <property type="term" value="F:monooxygenase activity"/>
    <property type="evidence" value="ECO:0007669"/>
    <property type="project" value="UniProtKB-KW"/>
</dbReference>
<evidence type="ECO:0000256" key="3">
    <source>
        <dbReference type="ARBA" id="ARBA00023002"/>
    </source>
</evidence>
<dbReference type="PRINTS" id="PR00385">
    <property type="entry name" value="P450"/>
</dbReference>
<keyword evidence="8" id="KW-1185">Reference proteome</keyword>
<dbReference type="OrthoDB" id="1470350at2759"/>
<evidence type="ECO:0000256" key="5">
    <source>
        <dbReference type="PIRSR" id="PIRSR602401-1"/>
    </source>
</evidence>
<evidence type="ECO:0000313" key="8">
    <source>
        <dbReference type="Proteomes" id="UP000070544"/>
    </source>
</evidence>
<gene>
    <name evidence="7" type="ORF">M427DRAFT_159504</name>
</gene>
<dbReference type="GO" id="GO:0006629">
    <property type="term" value="P:lipid metabolic process"/>
    <property type="evidence" value="ECO:0007669"/>
    <property type="project" value="UniProtKB-ARBA"/>
</dbReference>
<dbReference type="PANTHER" id="PTHR24296">
    <property type="entry name" value="CYTOCHROME P450"/>
    <property type="match status" value="1"/>
</dbReference>
<dbReference type="GO" id="GO:0005506">
    <property type="term" value="F:iron ion binding"/>
    <property type="evidence" value="ECO:0007669"/>
    <property type="project" value="InterPro"/>
</dbReference>
<reference evidence="7 8" key="1">
    <citation type="journal article" date="2015" name="Genome Biol. Evol.">
        <title>Phylogenomic analyses indicate that early fungi evolved digesting cell walls of algal ancestors of land plants.</title>
        <authorList>
            <person name="Chang Y."/>
            <person name="Wang S."/>
            <person name="Sekimoto S."/>
            <person name="Aerts A.L."/>
            <person name="Choi C."/>
            <person name="Clum A."/>
            <person name="LaButti K.M."/>
            <person name="Lindquist E.A."/>
            <person name="Yee Ngan C."/>
            <person name="Ohm R.A."/>
            <person name="Salamov A.A."/>
            <person name="Grigoriev I.V."/>
            <person name="Spatafora J.W."/>
            <person name="Berbee M.L."/>
        </authorList>
    </citation>
    <scope>NUCLEOTIDE SEQUENCE [LARGE SCALE GENOMIC DNA]</scope>
    <source>
        <strain evidence="7 8">JEL478</strain>
    </source>
</reference>
<dbReference type="InterPro" id="IPR001128">
    <property type="entry name" value="Cyt_P450"/>
</dbReference>
<dbReference type="InterPro" id="IPR017972">
    <property type="entry name" value="Cyt_P450_CS"/>
</dbReference>
<protein>
    <submittedName>
        <fullName evidence="7">Cytochrome P450</fullName>
    </submittedName>
</protein>
<evidence type="ECO:0000256" key="4">
    <source>
        <dbReference type="ARBA" id="ARBA00023004"/>
    </source>
</evidence>
<evidence type="ECO:0000256" key="2">
    <source>
        <dbReference type="ARBA" id="ARBA00022723"/>
    </source>
</evidence>
<evidence type="ECO:0000256" key="1">
    <source>
        <dbReference type="ARBA" id="ARBA00010617"/>
    </source>
</evidence>
<keyword evidence="5 6" id="KW-0349">Heme</keyword>
<dbReference type="AlphaFoldDB" id="A0A139A0M3"/>
<dbReference type="InterPro" id="IPR036396">
    <property type="entry name" value="Cyt_P450_sf"/>
</dbReference>
<evidence type="ECO:0000313" key="7">
    <source>
        <dbReference type="EMBL" id="KXS10319.1"/>
    </source>
</evidence>
<dbReference type="PROSITE" id="PS00086">
    <property type="entry name" value="CYTOCHROME_P450"/>
    <property type="match status" value="1"/>
</dbReference>